<dbReference type="InterPro" id="IPR032387">
    <property type="entry name" value="ACAS_N"/>
</dbReference>
<organism evidence="5 6">
    <name type="scientific">Aureococcus anophagefferens</name>
    <name type="common">Harmful bloom alga</name>
    <dbReference type="NCBI Taxonomy" id="44056"/>
    <lineage>
        <taxon>Eukaryota</taxon>
        <taxon>Sar</taxon>
        <taxon>Stramenopiles</taxon>
        <taxon>Ochrophyta</taxon>
        <taxon>Pelagophyceae</taxon>
        <taxon>Pelagomonadales</taxon>
        <taxon>Pelagomonadaceae</taxon>
        <taxon>Aureococcus</taxon>
    </lineage>
</organism>
<gene>
    <name evidence="5" type="ORF">SO694_00083132</name>
</gene>
<sequence length="649" mass="69319">MRGPARRLSGPAFRMSRAAYAERQRASLEPGRREAFWLQNAVEELDWFEQPTTAVDLEKPTGRWFPDGVSNLCHNALDRHVAAGLGAKTAISYVSAVGGASRDLTYAELLDDVARFAGGLAALGVEPGDRVLLYMPMIPEAAVAMLACARLGAVHSVVFGGFAARELAARVDAARPKVVVAATCGLEGAKGALPYMPAVDEALDMAAHDVPHVIVAARPETSARYELKPGRDVDFRAFVAGSAPAPCARLASGDPLYTIYTSGTTGEPKGILRDNSHPLMLKWSMEHYYGTSPDETFFAASDIGWVVGHSYIVYGPLLHGATSVMFEGKPVGTPDAASYWRVVEARKVANMFTAPTALRAIRKFDPDGALLADYDVSSLRALFVAGERADPDTVAHFENLLGIPVVDHWWQTESGSPMCGVQFDDVGTALGSCALPLPGYDLRVLDAGGAEVARGDMGSIAIKCPLPPGFMTTLYEDDARYREAYLDEFPGYYSAGDAGYRDEHGYFHILTRTDDIINVAGHRLSTGALEEAIQAHPRVVECACVGVADALKGMVPLALVVTTADASEDVEGAVVRLVRERVGAVAALRACARVAALPKTRSGKILRKAIRAIADGDDTYTLPGTIEDATVVDDHIIPALSSLGYPRTT</sequence>
<feature type="domain" description="AMP-dependent synthetase/ligase" evidence="2">
    <location>
        <begin position="82"/>
        <end position="465"/>
    </location>
</feature>
<comment type="caution">
    <text evidence="5">The sequence shown here is derived from an EMBL/GenBank/DDBJ whole genome shotgun (WGS) entry which is preliminary data.</text>
</comment>
<accession>A0ABR1FJC3</accession>
<evidence type="ECO:0000259" key="3">
    <source>
        <dbReference type="Pfam" id="PF13193"/>
    </source>
</evidence>
<dbReference type="InterPro" id="IPR000873">
    <property type="entry name" value="AMP-dep_synth/lig_dom"/>
</dbReference>
<dbReference type="InterPro" id="IPR025110">
    <property type="entry name" value="AMP-bd_C"/>
</dbReference>
<evidence type="ECO:0000259" key="2">
    <source>
        <dbReference type="Pfam" id="PF00501"/>
    </source>
</evidence>
<dbReference type="SUPFAM" id="SSF56801">
    <property type="entry name" value="Acetyl-CoA synthetase-like"/>
    <property type="match status" value="1"/>
</dbReference>
<feature type="domain" description="AMP-binding enzyme C-terminal" evidence="3">
    <location>
        <begin position="529"/>
        <end position="604"/>
    </location>
</feature>
<evidence type="ECO:0000313" key="6">
    <source>
        <dbReference type="Proteomes" id="UP001363151"/>
    </source>
</evidence>
<dbReference type="Pfam" id="PF16177">
    <property type="entry name" value="ACAS_N"/>
    <property type="match status" value="1"/>
</dbReference>
<reference evidence="5 6" key="1">
    <citation type="submission" date="2024-03" db="EMBL/GenBank/DDBJ databases">
        <title>Aureococcus anophagefferens CCMP1851 and Kratosvirus quantuckense: Draft genome of a second virus-susceptible host strain in the model system.</title>
        <authorList>
            <person name="Chase E."/>
            <person name="Truchon A.R."/>
            <person name="Schepens W."/>
            <person name="Wilhelm S.W."/>
        </authorList>
    </citation>
    <scope>NUCLEOTIDE SEQUENCE [LARGE SCALE GENOMIC DNA]</scope>
    <source>
        <strain evidence="5 6">CCMP1851</strain>
    </source>
</reference>
<proteinExistence type="inferred from homology"/>
<feature type="domain" description="Acetyl-coenzyme A synthetase N-terminal" evidence="4">
    <location>
        <begin position="33"/>
        <end position="76"/>
    </location>
</feature>
<dbReference type="EMBL" id="JBBJCI010000372">
    <property type="protein sequence ID" value="KAK7231945.1"/>
    <property type="molecule type" value="Genomic_DNA"/>
</dbReference>
<evidence type="ECO:0000256" key="1">
    <source>
        <dbReference type="ARBA" id="ARBA00006432"/>
    </source>
</evidence>
<dbReference type="Proteomes" id="UP001363151">
    <property type="component" value="Unassembled WGS sequence"/>
</dbReference>
<dbReference type="Gene3D" id="3.30.300.30">
    <property type="match status" value="1"/>
</dbReference>
<keyword evidence="6" id="KW-1185">Reference proteome</keyword>
<dbReference type="Pfam" id="PF00501">
    <property type="entry name" value="AMP-binding"/>
    <property type="match status" value="1"/>
</dbReference>
<dbReference type="PANTHER" id="PTHR43347">
    <property type="entry name" value="ACYL-COA SYNTHETASE"/>
    <property type="match status" value="1"/>
</dbReference>
<dbReference type="PANTHER" id="PTHR43347:SF3">
    <property type="entry name" value="ACYL-COA SYNTHETASE SHORT-CHAIN FAMILY MEMBER 3, MITOCHONDRIAL"/>
    <property type="match status" value="1"/>
</dbReference>
<protein>
    <submittedName>
        <fullName evidence="5">Acetyl-coenzyme A synthetase</fullName>
    </submittedName>
</protein>
<dbReference type="InterPro" id="IPR042099">
    <property type="entry name" value="ANL_N_sf"/>
</dbReference>
<evidence type="ECO:0000259" key="4">
    <source>
        <dbReference type="Pfam" id="PF16177"/>
    </source>
</evidence>
<name>A0ABR1FJC3_AURAN</name>
<comment type="similarity">
    <text evidence="1">Belongs to the ATP-dependent AMP-binding enzyme family.</text>
</comment>
<dbReference type="InterPro" id="IPR045851">
    <property type="entry name" value="AMP-bd_C_sf"/>
</dbReference>
<dbReference type="Pfam" id="PF13193">
    <property type="entry name" value="AMP-binding_C"/>
    <property type="match status" value="1"/>
</dbReference>
<evidence type="ECO:0000313" key="5">
    <source>
        <dbReference type="EMBL" id="KAK7231945.1"/>
    </source>
</evidence>
<dbReference type="Gene3D" id="3.40.50.12780">
    <property type="entry name" value="N-terminal domain of ligase-like"/>
    <property type="match status" value="1"/>
</dbReference>